<dbReference type="RefSeq" id="WP_117531413.1">
    <property type="nucleotide sequence ID" value="NZ_QUSM01000002.1"/>
</dbReference>
<gene>
    <name evidence="4" type="ORF">DW687_02655</name>
</gene>
<dbReference type="Pfam" id="PF05683">
    <property type="entry name" value="Fumerase_C"/>
    <property type="match status" value="1"/>
</dbReference>
<evidence type="ECO:0000313" key="4">
    <source>
        <dbReference type="EMBL" id="RGD75243.1"/>
    </source>
</evidence>
<comment type="similarity">
    <text evidence="1">Belongs to the class-I fumarase family.</text>
</comment>
<evidence type="ECO:0000313" key="5">
    <source>
        <dbReference type="Proteomes" id="UP000261212"/>
    </source>
</evidence>
<evidence type="ECO:0000256" key="1">
    <source>
        <dbReference type="ARBA" id="ARBA00008876"/>
    </source>
</evidence>
<accession>A0A3E3E190</accession>
<reference evidence="4 5" key="1">
    <citation type="submission" date="2018-08" db="EMBL/GenBank/DDBJ databases">
        <title>A genome reference for cultivated species of the human gut microbiota.</title>
        <authorList>
            <person name="Zou Y."/>
            <person name="Xue W."/>
            <person name="Luo G."/>
        </authorList>
    </citation>
    <scope>NUCLEOTIDE SEQUENCE [LARGE SCALE GENOMIC DNA]</scope>
    <source>
        <strain evidence="4 5">AM25-6</strain>
    </source>
</reference>
<dbReference type="PANTHER" id="PTHR43351">
    <property type="entry name" value="L(+)-TARTRATE DEHYDRATASE SUBUNIT BETA"/>
    <property type="match status" value="1"/>
</dbReference>
<dbReference type="InterPro" id="IPR036660">
    <property type="entry name" value="Fe-S_hydroAse_TtdB_cat_sf"/>
</dbReference>
<protein>
    <submittedName>
        <fullName evidence="4">Fe-S-containing hydro-lyase</fullName>
    </submittedName>
</protein>
<name>A0A3E3E190_9FIRM</name>
<comment type="caution">
    <text evidence="4">The sequence shown here is derived from an EMBL/GenBank/DDBJ whole genome shotgun (WGS) entry which is preliminary data.</text>
</comment>
<dbReference type="EMBL" id="QUSM01000002">
    <property type="protein sequence ID" value="RGD75243.1"/>
    <property type="molecule type" value="Genomic_DNA"/>
</dbReference>
<keyword evidence="2 4" id="KW-0456">Lyase</keyword>
<evidence type="ECO:0000256" key="2">
    <source>
        <dbReference type="ARBA" id="ARBA00023239"/>
    </source>
</evidence>
<sequence>MEKKITLPLTDEEILNLNAGDKIYLTGTIYTARDAAHKEMVDTIEKGEELPFDIKGACIYYAGPCPEKPGEVIGSCGPTTSARMDKYTPLLLEKGLKLIIGKGERNDEVENALKENGAVYLAAVGGCGAIIKKCIKKSKLIAYPNLLSEAVRELYVEDFPLIVAIDAKGNNLYKTEMKKYRK</sequence>
<dbReference type="Proteomes" id="UP000261212">
    <property type="component" value="Unassembled WGS sequence"/>
</dbReference>
<dbReference type="NCBIfam" id="TIGR00723">
    <property type="entry name" value="ttdB_fumA_fumB"/>
    <property type="match status" value="1"/>
</dbReference>
<evidence type="ECO:0000259" key="3">
    <source>
        <dbReference type="Pfam" id="PF05683"/>
    </source>
</evidence>
<dbReference type="PANTHER" id="PTHR43351:SF2">
    <property type="entry name" value="L(+)-TARTRATE DEHYDRATASE SUBUNIT BETA-RELATED"/>
    <property type="match status" value="1"/>
</dbReference>
<dbReference type="AlphaFoldDB" id="A0A3E3E190"/>
<organism evidence="4 5">
    <name type="scientific">Anaerofustis stercorihominis</name>
    <dbReference type="NCBI Taxonomy" id="214853"/>
    <lineage>
        <taxon>Bacteria</taxon>
        <taxon>Bacillati</taxon>
        <taxon>Bacillota</taxon>
        <taxon>Clostridia</taxon>
        <taxon>Eubacteriales</taxon>
        <taxon>Eubacteriaceae</taxon>
        <taxon>Anaerofustis</taxon>
    </lineage>
</organism>
<proteinExistence type="inferred from homology"/>
<dbReference type="Gene3D" id="3.20.130.10">
    <property type="entry name" value="Fe-S hydro-lyase, tartrate dehydratase beta-type, catalytic domain"/>
    <property type="match status" value="1"/>
</dbReference>
<dbReference type="GO" id="GO:0016836">
    <property type="term" value="F:hydro-lyase activity"/>
    <property type="evidence" value="ECO:0007669"/>
    <property type="project" value="InterPro"/>
</dbReference>
<dbReference type="InterPro" id="IPR004647">
    <property type="entry name" value="Fe-S_hydro-lyase_TtdB-typ_cat"/>
</dbReference>
<dbReference type="SUPFAM" id="SSF117457">
    <property type="entry name" value="FumA C-terminal domain-like"/>
    <property type="match status" value="1"/>
</dbReference>
<feature type="domain" description="Fe-S hydro-lyase tartrate dehydratase beta-type catalytic" evidence="3">
    <location>
        <begin position="6"/>
        <end position="175"/>
    </location>
</feature>
<dbReference type="NCBIfam" id="NF005310">
    <property type="entry name" value="PRK06842.1"/>
    <property type="match status" value="1"/>
</dbReference>